<dbReference type="EMBL" id="MFJR01000007">
    <property type="protein sequence ID" value="OGG27050.1"/>
    <property type="molecule type" value="Genomic_DNA"/>
</dbReference>
<dbReference type="Proteomes" id="UP000176609">
    <property type="component" value="Unassembled WGS sequence"/>
</dbReference>
<accession>A0A1F6AQT4</accession>
<sequence length="339" mass="37665">MANIIEVAQRFFGGVAPAGYLAGRAFEDPQKIIDPYCNNPGIGQKVDAASDYYSRMVPAFSPNFTPDQLAAYREAIHEASMQALRHVNSVCEQVKNIHHTVDALAGAAILGLLLVDSMSEQDNVRESPNIAGGFWQGVSAFAAVVTPAILDNFIEAYKAGVFQTELLPIDYITYGAMIGIGFIGMRQIIDGGLRVGGKIINVLNERNEKKKLEKKERRQKIVFTANRVLSENRRVSEFTDDKGIQGPAKRLVNQARRGLIPVDPGRDEVARSQYGDVEVNLRNPPDELRLPDDDEISAVAAIAVENTPDSGGWLRKRMKLFNRAKIKVTYPIRIFRRRR</sequence>
<gene>
    <name evidence="1" type="ORF">A2960_02805</name>
</gene>
<name>A0A1F6AQT4_9BACT</name>
<dbReference type="AlphaFoldDB" id="A0A1F6AQT4"/>
<protein>
    <submittedName>
        <fullName evidence="1">Uncharacterized protein</fullName>
    </submittedName>
</protein>
<reference evidence="1 2" key="1">
    <citation type="journal article" date="2016" name="Nat. Commun.">
        <title>Thousands of microbial genomes shed light on interconnected biogeochemical processes in an aquifer system.</title>
        <authorList>
            <person name="Anantharaman K."/>
            <person name="Brown C.T."/>
            <person name="Hug L.A."/>
            <person name="Sharon I."/>
            <person name="Castelle C.J."/>
            <person name="Probst A.J."/>
            <person name="Thomas B.C."/>
            <person name="Singh A."/>
            <person name="Wilkins M.J."/>
            <person name="Karaoz U."/>
            <person name="Brodie E.L."/>
            <person name="Williams K.H."/>
            <person name="Hubbard S.S."/>
            <person name="Banfield J.F."/>
        </authorList>
    </citation>
    <scope>NUCLEOTIDE SEQUENCE [LARGE SCALE GENOMIC DNA]</scope>
</reference>
<evidence type="ECO:0000313" key="2">
    <source>
        <dbReference type="Proteomes" id="UP000176609"/>
    </source>
</evidence>
<organism evidence="1 2">
    <name type="scientific">Candidatus Gottesmanbacteria bacterium RIFCSPLOWO2_01_FULL_39_12b</name>
    <dbReference type="NCBI Taxonomy" id="1798388"/>
    <lineage>
        <taxon>Bacteria</taxon>
        <taxon>Candidatus Gottesmaniibacteriota</taxon>
    </lineage>
</organism>
<proteinExistence type="predicted"/>
<evidence type="ECO:0000313" key="1">
    <source>
        <dbReference type="EMBL" id="OGG27050.1"/>
    </source>
</evidence>
<comment type="caution">
    <text evidence="1">The sequence shown here is derived from an EMBL/GenBank/DDBJ whole genome shotgun (WGS) entry which is preliminary data.</text>
</comment>